<dbReference type="EMBL" id="HBUF01343115">
    <property type="protein sequence ID" value="CAG6706282.1"/>
    <property type="molecule type" value="Transcribed_RNA"/>
</dbReference>
<name>A0A8D8XR23_9HEMI</name>
<accession>A0A8D8XR23</accession>
<dbReference type="EMBL" id="HBUF01343114">
    <property type="protein sequence ID" value="CAG6706277.1"/>
    <property type="molecule type" value="Transcribed_RNA"/>
</dbReference>
<proteinExistence type="predicted"/>
<sequence length="127" mass="13967">MIFSATRKKIPNGEIQMTQVVIIMITSPRESNTVSRGFPALPLQAMAMPMVMEKNTSPSTLDPTTQLPSIFHSPMGLEGSGTSLVWYWYIVARMILSGNIFLVRSINVSVVSVVFEKFPTSCPLADS</sequence>
<dbReference type="EMBL" id="HBUF01343118">
    <property type="protein sequence ID" value="CAG6706296.1"/>
    <property type="molecule type" value="Transcribed_RNA"/>
</dbReference>
<protein>
    <submittedName>
        <fullName evidence="1">Uncharacterized protein</fullName>
    </submittedName>
</protein>
<dbReference type="EMBL" id="HBUF01343116">
    <property type="protein sequence ID" value="CAG6706288.1"/>
    <property type="molecule type" value="Transcribed_RNA"/>
</dbReference>
<dbReference type="EMBL" id="HBUF01343117">
    <property type="protein sequence ID" value="CAG6706292.1"/>
    <property type="molecule type" value="Transcribed_RNA"/>
</dbReference>
<reference evidence="1" key="1">
    <citation type="submission" date="2021-05" db="EMBL/GenBank/DDBJ databases">
        <authorList>
            <person name="Alioto T."/>
            <person name="Alioto T."/>
            <person name="Gomez Garrido J."/>
        </authorList>
    </citation>
    <scope>NUCLEOTIDE SEQUENCE</scope>
</reference>
<organism evidence="1">
    <name type="scientific">Cacopsylla melanoneura</name>
    <dbReference type="NCBI Taxonomy" id="428564"/>
    <lineage>
        <taxon>Eukaryota</taxon>
        <taxon>Metazoa</taxon>
        <taxon>Ecdysozoa</taxon>
        <taxon>Arthropoda</taxon>
        <taxon>Hexapoda</taxon>
        <taxon>Insecta</taxon>
        <taxon>Pterygota</taxon>
        <taxon>Neoptera</taxon>
        <taxon>Paraneoptera</taxon>
        <taxon>Hemiptera</taxon>
        <taxon>Sternorrhyncha</taxon>
        <taxon>Psylloidea</taxon>
        <taxon>Psyllidae</taxon>
        <taxon>Psyllinae</taxon>
        <taxon>Cacopsylla</taxon>
    </lineage>
</organism>
<dbReference type="AlphaFoldDB" id="A0A8D8XR23"/>
<evidence type="ECO:0000313" key="1">
    <source>
        <dbReference type="EMBL" id="CAG6706292.1"/>
    </source>
</evidence>